<protein>
    <recommendedName>
        <fullName evidence="3">DNA phosphorothioation-dependent restriction protein DptF</fullName>
    </recommendedName>
</protein>
<dbReference type="AlphaFoldDB" id="W7CJ11"/>
<dbReference type="OrthoDB" id="257964at2"/>
<sequence>MKHIQKRSHFIEAFTSLKISSQEAVIDGNSGLSADKNYYHVKRPVETELIERLQHVQQQLKPQVVFLCGNVGDGKSHLLSYLKSVHPELLKNVRVHNDATESFSPQETALDTLKKLLADFKDNPTLSHAEPQHLLIAINMGVLHKLISDEEVMAEYATLCQFIHESNLFNDQKIGGIKSHQHLHIVNLLEHQLYTIKEGKLTSTFFEQLLVKITQPTDDNLLYQAWLRDKNNGIKEIAHRNYQLLMDKTIQRNVIDVLLEAIFKGKLILSVRSFLDFINGIVIPDTSQAEPTIDDCFPQLIFNQTGKTKLLDALYNLDPAKQRTLEYDQVLKNFMVDTNFDEMIARYIENDQMIDCFWKNEAKIKENISQSLGFLIRSVSLSKQRPTETSFKRFITMLYGCLTGKGDVANELVTLINNVQTTLYSEGFGQLVFDYRQKAKFAIGFDMSQFEVKDLHLFGAFSNETEITNFSTTIKIDYGYKENENRQSLEIDYALYDFLSQVVTGYRPNRQALNKMTKYTDFIHQMIDNYPLTHNVFILNKETGYLVEMNEQKALFATDKNATQMTAKEYKR</sequence>
<name>W7CJ11_9LIST</name>
<evidence type="ECO:0000313" key="1">
    <source>
        <dbReference type="EMBL" id="EUJ39344.1"/>
    </source>
</evidence>
<keyword evidence="2" id="KW-1185">Reference proteome</keyword>
<reference evidence="1 2" key="1">
    <citation type="submission" date="2012-12" db="EMBL/GenBank/DDBJ databases">
        <title>Novel taxa of Listeriaceae from agricultural environments in the United States.</title>
        <authorList>
            <person name="den Bakker H.C."/>
            <person name="Allred A."/>
            <person name="Warchocki S."/>
            <person name="Wright E.M."/>
            <person name="Burrell A."/>
            <person name="Nightingale K.K."/>
            <person name="Kephart D."/>
            <person name="Wiedmann M."/>
        </authorList>
    </citation>
    <scope>NUCLEOTIDE SEQUENCE [LARGE SCALE GENOMIC DNA]</scope>
    <source>
        <strain evidence="1 2">FSL F6-1037</strain>
    </source>
</reference>
<accession>W7CJ11</accession>
<dbReference type="RefSeq" id="WP_035314673.1">
    <property type="nucleotide sequence ID" value="NZ_AODH01000028.1"/>
</dbReference>
<dbReference type="Proteomes" id="UP000019243">
    <property type="component" value="Unassembled WGS sequence"/>
</dbReference>
<dbReference type="EMBL" id="AODH01000028">
    <property type="protein sequence ID" value="EUJ39344.1"/>
    <property type="molecule type" value="Genomic_DNA"/>
</dbReference>
<evidence type="ECO:0000313" key="2">
    <source>
        <dbReference type="Proteomes" id="UP000019243"/>
    </source>
</evidence>
<dbReference type="NCBIfam" id="TIGR03238">
    <property type="entry name" value="dnd_assoc_3"/>
    <property type="match status" value="1"/>
</dbReference>
<dbReference type="STRING" id="1265861.BCAMP_07375"/>
<dbReference type="PATRIC" id="fig|1265861.3.peg.1447"/>
<dbReference type="InterPro" id="IPR017647">
    <property type="entry name" value="Dnd_assoc_3"/>
</dbReference>
<evidence type="ECO:0008006" key="3">
    <source>
        <dbReference type="Google" id="ProtNLM"/>
    </source>
</evidence>
<comment type="caution">
    <text evidence="1">The sequence shown here is derived from an EMBL/GenBank/DDBJ whole genome shotgun (WGS) entry which is preliminary data.</text>
</comment>
<organism evidence="1 2">
    <name type="scientific">Brochothrix campestris FSL F6-1037</name>
    <dbReference type="NCBI Taxonomy" id="1265861"/>
    <lineage>
        <taxon>Bacteria</taxon>
        <taxon>Bacillati</taxon>
        <taxon>Bacillota</taxon>
        <taxon>Bacilli</taxon>
        <taxon>Bacillales</taxon>
        <taxon>Listeriaceae</taxon>
        <taxon>Brochothrix</taxon>
    </lineage>
</organism>
<proteinExistence type="predicted"/>
<gene>
    <name evidence="1" type="ORF">BCAMP_07375</name>
</gene>